<dbReference type="GO" id="GO:0005509">
    <property type="term" value="F:calcium ion binding"/>
    <property type="evidence" value="ECO:0007669"/>
    <property type="project" value="InterPro"/>
</dbReference>
<feature type="region of interest" description="Disordered" evidence="6">
    <location>
        <begin position="1236"/>
        <end position="1296"/>
    </location>
</feature>
<evidence type="ECO:0000259" key="7">
    <source>
        <dbReference type="PROSITE" id="PS50222"/>
    </source>
</evidence>
<evidence type="ECO:0000256" key="5">
    <source>
        <dbReference type="SAM" id="Coils"/>
    </source>
</evidence>
<dbReference type="Gene3D" id="1.10.238.10">
    <property type="entry name" value="EF-hand"/>
    <property type="match status" value="1"/>
</dbReference>
<dbReference type="PROSITE" id="PS00678">
    <property type="entry name" value="WD_REPEATS_1"/>
    <property type="match status" value="2"/>
</dbReference>
<feature type="region of interest" description="Disordered" evidence="6">
    <location>
        <begin position="1096"/>
        <end position="1119"/>
    </location>
</feature>
<reference evidence="9" key="1">
    <citation type="journal article" date="2023" name="Commun. Biol.">
        <title>Genome analysis of Parmales, the sister group of diatoms, reveals the evolutionary specialization of diatoms from phago-mixotrophs to photoautotrophs.</title>
        <authorList>
            <person name="Ban H."/>
            <person name="Sato S."/>
            <person name="Yoshikawa S."/>
            <person name="Yamada K."/>
            <person name="Nakamura Y."/>
            <person name="Ichinomiya M."/>
            <person name="Sato N."/>
            <person name="Blanc-Mathieu R."/>
            <person name="Endo H."/>
            <person name="Kuwata A."/>
            <person name="Ogata H."/>
        </authorList>
    </citation>
    <scope>NUCLEOTIDE SEQUENCE [LARGE SCALE GENOMIC DNA]</scope>
    <source>
        <strain evidence="9">NIES 3699</strain>
    </source>
</reference>
<feature type="region of interest" description="Disordered" evidence="6">
    <location>
        <begin position="1472"/>
        <end position="1501"/>
    </location>
</feature>
<feature type="compositionally biased region" description="Basic residues" evidence="6">
    <location>
        <begin position="1051"/>
        <end position="1060"/>
    </location>
</feature>
<dbReference type="EMBL" id="BRXX01000340">
    <property type="protein sequence ID" value="GMI05981.1"/>
    <property type="molecule type" value="Genomic_DNA"/>
</dbReference>
<feature type="region of interest" description="Disordered" evidence="6">
    <location>
        <begin position="244"/>
        <end position="284"/>
    </location>
</feature>
<feature type="repeat" description="WD" evidence="4">
    <location>
        <begin position="792"/>
        <end position="826"/>
    </location>
</feature>
<name>A0A9W7F7Z7_9STRA</name>
<dbReference type="PROSITE" id="PS50082">
    <property type="entry name" value="WD_REPEATS_2"/>
    <property type="match status" value="3"/>
</dbReference>
<gene>
    <name evidence="8" type="ORF">TrVE_jg12775</name>
</gene>
<feature type="domain" description="EF-hand" evidence="7">
    <location>
        <begin position="306"/>
        <end position="341"/>
    </location>
</feature>
<feature type="repeat" description="WD" evidence="4">
    <location>
        <begin position="655"/>
        <end position="696"/>
    </location>
</feature>
<feature type="compositionally biased region" description="Low complexity" evidence="6">
    <location>
        <begin position="1472"/>
        <end position="1482"/>
    </location>
</feature>
<dbReference type="Gene3D" id="2.130.10.10">
    <property type="entry name" value="YVTN repeat-like/Quinoprotein amine dehydrogenase"/>
    <property type="match status" value="4"/>
</dbReference>
<feature type="coiled-coil region" evidence="5">
    <location>
        <begin position="72"/>
        <end position="103"/>
    </location>
</feature>
<feature type="region of interest" description="Disordered" evidence="6">
    <location>
        <begin position="128"/>
        <end position="163"/>
    </location>
</feature>
<feature type="region of interest" description="Disordered" evidence="6">
    <location>
        <begin position="829"/>
        <end position="848"/>
    </location>
</feature>
<feature type="repeat" description="WD" evidence="4">
    <location>
        <begin position="914"/>
        <end position="949"/>
    </location>
</feature>
<feature type="compositionally biased region" description="Basic and acidic residues" evidence="6">
    <location>
        <begin position="195"/>
        <end position="214"/>
    </location>
</feature>
<feature type="compositionally biased region" description="Acidic residues" evidence="6">
    <location>
        <begin position="834"/>
        <end position="845"/>
    </location>
</feature>
<keyword evidence="9" id="KW-1185">Reference proteome</keyword>
<feature type="region of interest" description="Disordered" evidence="6">
    <location>
        <begin position="1391"/>
        <end position="1452"/>
    </location>
</feature>
<evidence type="ECO:0000256" key="3">
    <source>
        <dbReference type="ARBA" id="ARBA00022837"/>
    </source>
</evidence>
<dbReference type="InterPro" id="IPR011992">
    <property type="entry name" value="EF-hand-dom_pair"/>
</dbReference>
<dbReference type="InterPro" id="IPR015943">
    <property type="entry name" value="WD40/YVTN_repeat-like_dom_sf"/>
</dbReference>
<evidence type="ECO:0000256" key="1">
    <source>
        <dbReference type="ARBA" id="ARBA00022574"/>
    </source>
</evidence>
<keyword evidence="2" id="KW-0677">Repeat</keyword>
<comment type="caution">
    <text evidence="8">The sequence shown here is derived from an EMBL/GenBank/DDBJ whole genome shotgun (WGS) entry which is preliminary data.</text>
</comment>
<dbReference type="InterPro" id="IPR019775">
    <property type="entry name" value="WD40_repeat_CS"/>
</dbReference>
<evidence type="ECO:0000256" key="4">
    <source>
        <dbReference type="PROSITE-ProRule" id="PRU00221"/>
    </source>
</evidence>
<feature type="compositionally biased region" description="Basic residues" evidence="6">
    <location>
        <begin position="1427"/>
        <end position="1447"/>
    </location>
</feature>
<dbReference type="InterPro" id="IPR051242">
    <property type="entry name" value="WD-EF-hand_domain"/>
</dbReference>
<dbReference type="SUPFAM" id="SSF50978">
    <property type="entry name" value="WD40 repeat-like"/>
    <property type="match status" value="2"/>
</dbReference>
<organism evidence="8 9">
    <name type="scientific">Triparma verrucosa</name>
    <dbReference type="NCBI Taxonomy" id="1606542"/>
    <lineage>
        <taxon>Eukaryota</taxon>
        <taxon>Sar</taxon>
        <taxon>Stramenopiles</taxon>
        <taxon>Ochrophyta</taxon>
        <taxon>Bolidophyceae</taxon>
        <taxon>Parmales</taxon>
        <taxon>Triparmaceae</taxon>
        <taxon>Triparma</taxon>
    </lineage>
</organism>
<feature type="region of interest" description="Disordered" evidence="6">
    <location>
        <begin position="1034"/>
        <end position="1065"/>
    </location>
</feature>
<evidence type="ECO:0000313" key="9">
    <source>
        <dbReference type="Proteomes" id="UP001165160"/>
    </source>
</evidence>
<feature type="compositionally biased region" description="Basic and acidic residues" evidence="6">
    <location>
        <begin position="1484"/>
        <end position="1498"/>
    </location>
</feature>
<dbReference type="PROSITE" id="PS50222">
    <property type="entry name" value="EF_HAND_2"/>
    <property type="match status" value="1"/>
</dbReference>
<dbReference type="SUPFAM" id="SSF47473">
    <property type="entry name" value="EF-hand"/>
    <property type="match status" value="1"/>
</dbReference>
<sequence>MPFRAPSPTNAPENLAALLDSQADPGLNLKPQIDAYEGLDKDHLKEYIPRPRTISELGVLRTRFDTADYAELQAAERQSKLAKVELAEAHESFEKDMKKFNEENMMRDLHNSPHMPIATLKSSRRISVADDDDQKEGQDLSIDATLDATPDATPDATLDPSTPAALTLDQSKAFLSGLKARTSNSPYRRPSIRTVEAKEASASEREDKNEKSENEVPEGSGKVSFGLHDALDLETITQLRKVFFRPESDSEGESNDEDKGKGKDNKEDPEEDDNQDLDLEDGNQESRGLDLDEFIEEFGHIVGANLTRNELQIMFMKIDANSDGDVDWDEFTAWMLKMEAGAHSMNDEKELGELCPLSAQMGENPTLHRNMINRIINLKMPSHTYITAGRDGTIRFWGTGLEHVKTVSLKESTLHYMKANFGRKSMPGARALIAAGASAKAVGKRLWITDVCHMTLSNRLAVACADRTITFYDLYTMDISCRILNLPHVPSSLCYFAATYGGEQHGVLCFGTQDGHLHTFKVKQNFQFREGLKENGKPAFPYWEGRSKELEKCGLLEYSCAKVAQDWITKVICVPDIQPNVMTCSLDGTVKFFNVEKKKAERTYPLSHKKLGAKETEAPVHSLVYVRAAKCMASCGVTRHITTWNPHTCDTMSVLHGHTSPVVALEVDETGGRLISLSLDKCIKFWDVSSWRCLQSTVDDSNYRPDNYITAMMWDPVMQTLVTAGNRIKVWHHIGRESGEETTSHETPVCAALYNNKFQQVVSCSSDNVQVWSIESGQLVFKFDKLHGDEKITTMSFDWSMRRLITGAHDGSVRMWNFSNGMMLKEFLRGGGDGEGEGDGDDDEEGPLRSLEKQLSHDNDTEVTSVKYVLEQGGGDDIEHKFIVSVGWDKKVRMFVDDDDDMPTPHRILPAPGFSGHKDDILCVVHCEPRLLATGSYDGEIVVWSLASGAGRFFLRLSDYEEYHDDDKEKEESGEGQDGLKGFNQLTVDTNLYNGRPSHLHGYSKRDEAAQKELLAVREAYKERQRIKAEEELLMGSESPTKTPTKPAKPKDHHHSHHGKFGSEHRKIIEEKKTQHEMRVDVNKRQETLELLKKGLKQHHHTHAVVDDEEEKKTEDDPDKALRDERGKLAVECLLFLKQKRIGEVLGQTLVSTGADGKIRFWSVKDGSLCHVMKACHPEDASITRMTTDEVHNKYLFTGCASGHVKVWTLKSLEKAATHRLHRRFSVFGKQTDAHSTDAHRQWAQGSVSNTSAEKRAHGIGGGRRPTAREFTTASPLGGVMGGRGAGRRSSVGGVPSPEAAAAMGAGKRRASMVESDYILPKVYEIACWKAHSGAIVSLEHVGEWGGRELLLTASTDCNVSMWTLKGAHIGIFGQVSTWSLTNPLHWMDKKEHPVEKPRGSNHTGYSGEDRKKGGILDEDGEGGGGGRRRAPSVDSKKKKKKKKKKAGLSVADMMLPKNNFVRSSILKGMYDDSSSSSSSDSEGSDKDTKDSTHDPLKREKKILEKKKKKLLSRYDQMITRSEKNLENYHYSLAKARLQKKLLIHEAAKKGGKGTESPIVKEALWNSRWGVGLRSNIPPQRPNLGPSSTVKVKSNGMHSCMIRTDTENFDSEELTHKGVKKVGEEKIKVLRSQYNQVAHQLGIHSIDSVENCVGSERVKKKIT</sequence>
<dbReference type="InterPro" id="IPR018247">
    <property type="entry name" value="EF_Hand_1_Ca_BS"/>
</dbReference>
<dbReference type="CDD" id="cd00051">
    <property type="entry name" value="EFh"/>
    <property type="match status" value="1"/>
</dbReference>
<protein>
    <recommendedName>
        <fullName evidence="7">EF-hand domain-containing protein</fullName>
    </recommendedName>
</protein>
<dbReference type="Proteomes" id="UP001165160">
    <property type="component" value="Unassembled WGS sequence"/>
</dbReference>
<evidence type="ECO:0000256" key="6">
    <source>
        <dbReference type="SAM" id="MobiDB-lite"/>
    </source>
</evidence>
<evidence type="ECO:0000256" key="2">
    <source>
        <dbReference type="ARBA" id="ARBA00022737"/>
    </source>
</evidence>
<dbReference type="PANTHER" id="PTHR44324">
    <property type="entry name" value="WD40 REPEAT DOMAIN 95"/>
    <property type="match status" value="1"/>
</dbReference>
<dbReference type="SMART" id="SM00320">
    <property type="entry name" value="WD40"/>
    <property type="match status" value="13"/>
</dbReference>
<dbReference type="InterPro" id="IPR036322">
    <property type="entry name" value="WD40_repeat_dom_sf"/>
</dbReference>
<accession>A0A9W7F7Z7</accession>
<feature type="compositionally biased region" description="Basic and acidic residues" evidence="6">
    <location>
        <begin position="257"/>
        <end position="266"/>
    </location>
</feature>
<keyword evidence="5" id="KW-0175">Coiled coil</keyword>
<dbReference type="Pfam" id="PF00400">
    <property type="entry name" value="WD40"/>
    <property type="match status" value="3"/>
</dbReference>
<dbReference type="InterPro" id="IPR002048">
    <property type="entry name" value="EF_hand_dom"/>
</dbReference>
<dbReference type="PROSITE" id="PS00018">
    <property type="entry name" value="EF_HAND_1"/>
    <property type="match status" value="1"/>
</dbReference>
<dbReference type="PANTHER" id="PTHR44324:SF4">
    <property type="entry name" value="WD40 REPEAT DOMAIN 95"/>
    <property type="match status" value="1"/>
</dbReference>
<evidence type="ECO:0000313" key="8">
    <source>
        <dbReference type="EMBL" id="GMI05981.1"/>
    </source>
</evidence>
<dbReference type="PROSITE" id="PS50294">
    <property type="entry name" value="WD_REPEATS_REGION"/>
    <property type="match status" value="1"/>
</dbReference>
<feature type="compositionally biased region" description="Acidic residues" evidence="6">
    <location>
        <begin position="267"/>
        <end position="283"/>
    </location>
</feature>
<keyword evidence="1 4" id="KW-0853">WD repeat</keyword>
<proteinExistence type="predicted"/>
<feature type="region of interest" description="Disordered" evidence="6">
    <location>
        <begin position="177"/>
        <end position="224"/>
    </location>
</feature>
<keyword evidence="3" id="KW-0106">Calcium</keyword>
<dbReference type="InterPro" id="IPR001680">
    <property type="entry name" value="WD40_rpt"/>
</dbReference>